<keyword evidence="4" id="KW-0378">Hydrolase</keyword>
<protein>
    <submittedName>
        <fullName evidence="4">Lactonohydrolase</fullName>
    </submittedName>
</protein>
<feature type="domain" description="SMP-30/Gluconolactonase/LRE-like region" evidence="2">
    <location>
        <begin position="340"/>
        <end position="519"/>
    </location>
</feature>
<sequence length="555" mass="61181">MVTGQSLVLYSRLHFVMHRPKLLRYVLAMIVANAIWLGIPVIVLVCGSSSTKPDAFEPVYAVFEKVQLSVFTVQELVLSGLYIIETTRILKVQKGLAPAGPRRVMGYFVLALEFTVYNIQTAWKPVAYSVKLKVEFGVLNRLVEFSQHLKTGSSLPPMTCNTGTDLALKSCTTSAPVTPTAASYSVNATSLGYSRCLAANMSQFIDVNLLAAATNAHHVPNLLGNVAASLLSYDSTFHDVLGRNATARMVWDLPWEAFHESGVYNKRDDSLYITSNYKNGENINITVVSLGSDDYPFHSTRFPGLAMANGGSSYYPPGHDRHGTPPLHVYCDEGDFEHDSQLVAVDPNTKQSRPLLTNFLGRNFSSINDVRQHPVTGDLWFTDSDYGYFQHFRPRPSMPRQVYRFEPATGVVQVVADGFVQPNGIEFSPDNGVLYVSDTGGQQLDVVPGLPATIYAFDVVDDRRLAHRRVFAFADVGFPDGVHCDTRGNVWAAVGDGVHIWNPDGVLLGKIYIGETSNNFAFAPGKVFVFSNRRLWVVENVNAQGREVCKDFGCS</sequence>
<dbReference type="InterPro" id="IPR056120">
    <property type="entry name" value="DUF7703"/>
</dbReference>
<dbReference type="PANTHER" id="PTHR47064">
    <property type="entry name" value="PUTATIVE (AFU_ORTHOLOGUE AFUA_1G08990)-RELATED"/>
    <property type="match status" value="1"/>
</dbReference>
<dbReference type="InterPro" id="IPR013658">
    <property type="entry name" value="SGL"/>
</dbReference>
<accession>T5ACB4</accession>
<keyword evidence="1" id="KW-0472">Membrane</keyword>
<keyword evidence="1" id="KW-0812">Transmembrane</keyword>
<proteinExistence type="predicted"/>
<gene>
    <name evidence="4" type="ORF">OCS_01195</name>
</gene>
<dbReference type="EMBL" id="KE652238">
    <property type="protein sequence ID" value="EQL03095.1"/>
    <property type="molecule type" value="Genomic_DNA"/>
</dbReference>
<dbReference type="OrthoDB" id="423498at2759"/>
<organism evidence="4 5">
    <name type="scientific">Ophiocordyceps sinensis (strain Co18 / CGMCC 3.14243)</name>
    <name type="common">Yarsagumba caterpillar fungus</name>
    <name type="synonym">Hirsutella sinensis</name>
    <dbReference type="NCBI Taxonomy" id="911162"/>
    <lineage>
        <taxon>Eukaryota</taxon>
        <taxon>Fungi</taxon>
        <taxon>Dikarya</taxon>
        <taxon>Ascomycota</taxon>
        <taxon>Pezizomycotina</taxon>
        <taxon>Sordariomycetes</taxon>
        <taxon>Hypocreomycetidae</taxon>
        <taxon>Hypocreales</taxon>
        <taxon>Ophiocordycipitaceae</taxon>
        <taxon>Ophiocordyceps</taxon>
    </lineage>
</organism>
<dbReference type="eggNOG" id="ENOG502RZSA">
    <property type="taxonomic scope" value="Eukaryota"/>
</dbReference>
<dbReference type="AlphaFoldDB" id="T5ACB4"/>
<evidence type="ECO:0000259" key="3">
    <source>
        <dbReference type="Pfam" id="PF24802"/>
    </source>
</evidence>
<dbReference type="SUPFAM" id="SSF63829">
    <property type="entry name" value="Calcium-dependent phosphotriesterase"/>
    <property type="match status" value="1"/>
</dbReference>
<evidence type="ECO:0000313" key="5">
    <source>
        <dbReference type="Proteomes" id="UP000019374"/>
    </source>
</evidence>
<evidence type="ECO:0000313" key="4">
    <source>
        <dbReference type="EMBL" id="EQL03095.1"/>
    </source>
</evidence>
<dbReference type="InterPro" id="IPR011042">
    <property type="entry name" value="6-blade_b-propeller_TolB-like"/>
</dbReference>
<feature type="transmembrane region" description="Helical" evidence="1">
    <location>
        <begin position="22"/>
        <end position="45"/>
    </location>
</feature>
<dbReference type="Proteomes" id="UP000019374">
    <property type="component" value="Unassembled WGS sequence"/>
</dbReference>
<keyword evidence="1" id="KW-1133">Transmembrane helix</keyword>
<dbReference type="Pfam" id="PF24802">
    <property type="entry name" value="DUF7703"/>
    <property type="match status" value="1"/>
</dbReference>
<dbReference type="InterPro" id="IPR052988">
    <property type="entry name" value="Oryzine_lactonohydrolase"/>
</dbReference>
<reference evidence="4 5" key="1">
    <citation type="journal article" date="2013" name="Chin. Sci. Bull.">
        <title>Genome survey uncovers the secrets of sex and lifestyle in caterpillar fungus.</title>
        <authorList>
            <person name="Hu X."/>
            <person name="Zhang Y."/>
            <person name="Xiao G."/>
            <person name="Zheng P."/>
            <person name="Xia Y."/>
            <person name="Zhang X."/>
            <person name="St Leger R.J."/>
            <person name="Liu X."/>
            <person name="Wang C."/>
        </authorList>
    </citation>
    <scope>NUCLEOTIDE SEQUENCE [LARGE SCALE GENOMIC DNA]</scope>
    <source>
        <strain evidence="5">Co18 / CGMCC 3.14243</strain>
        <tissue evidence="4">Fruit-body</tissue>
    </source>
</reference>
<dbReference type="Gene3D" id="2.120.10.30">
    <property type="entry name" value="TolB, C-terminal domain"/>
    <property type="match status" value="1"/>
</dbReference>
<name>T5ACB4_OPHSC</name>
<evidence type="ECO:0000259" key="2">
    <source>
        <dbReference type="Pfam" id="PF08450"/>
    </source>
</evidence>
<dbReference type="PANTHER" id="PTHR47064:SF2">
    <property type="entry name" value="SMP-30_GLUCONOLACTONASE_LRE-LIKE REGION DOMAIN-CONTAINING PROTEIN-RELATED"/>
    <property type="match status" value="1"/>
</dbReference>
<dbReference type="Pfam" id="PF08450">
    <property type="entry name" value="SGL"/>
    <property type="match status" value="1"/>
</dbReference>
<evidence type="ECO:0000256" key="1">
    <source>
        <dbReference type="SAM" id="Phobius"/>
    </source>
</evidence>
<dbReference type="GO" id="GO:0016787">
    <property type="term" value="F:hydrolase activity"/>
    <property type="evidence" value="ECO:0007669"/>
    <property type="project" value="UniProtKB-KW"/>
</dbReference>
<dbReference type="HOGENOM" id="CLU_036110_1_0_1"/>
<feature type="domain" description="DUF7703" evidence="3">
    <location>
        <begin position="1"/>
        <end position="147"/>
    </location>
</feature>